<keyword evidence="3" id="KW-0813">Transport</keyword>
<dbReference type="EMBL" id="AFOC01000015">
    <property type="protein sequence ID" value="EGV52146.1"/>
    <property type="molecule type" value="Genomic_DNA"/>
</dbReference>
<feature type="domain" description="MacB-like periplasmic core" evidence="10">
    <location>
        <begin position="73"/>
        <end position="288"/>
    </location>
</feature>
<keyword evidence="12" id="KW-1185">Reference proteome</keyword>
<dbReference type="GO" id="GO:0042953">
    <property type="term" value="P:lipoprotein transport"/>
    <property type="evidence" value="ECO:0007669"/>
    <property type="project" value="InterPro"/>
</dbReference>
<evidence type="ECO:0000313" key="12">
    <source>
        <dbReference type="Proteomes" id="UP000004491"/>
    </source>
</evidence>
<dbReference type="AlphaFoldDB" id="G2DB38"/>
<dbReference type="GO" id="GO:0098797">
    <property type="term" value="C:plasma membrane protein complex"/>
    <property type="evidence" value="ECO:0007669"/>
    <property type="project" value="TreeGrafter"/>
</dbReference>
<evidence type="ECO:0000256" key="8">
    <source>
        <dbReference type="SAM" id="Phobius"/>
    </source>
</evidence>
<dbReference type="InterPro" id="IPR003838">
    <property type="entry name" value="ABC3_permease_C"/>
</dbReference>
<comment type="caution">
    <text evidence="11">The sequence shown here is derived from an EMBL/GenBank/DDBJ whole genome shotgun (WGS) entry which is preliminary data.</text>
</comment>
<dbReference type="Pfam" id="PF12704">
    <property type="entry name" value="MacB_PCD"/>
    <property type="match status" value="1"/>
</dbReference>
<evidence type="ECO:0000256" key="4">
    <source>
        <dbReference type="ARBA" id="ARBA00022475"/>
    </source>
</evidence>
<keyword evidence="4" id="KW-1003">Cell membrane</keyword>
<dbReference type="GO" id="GO:0044874">
    <property type="term" value="P:lipoprotein localization to outer membrane"/>
    <property type="evidence" value="ECO:0007669"/>
    <property type="project" value="TreeGrafter"/>
</dbReference>
<feature type="transmembrane region" description="Helical" evidence="8">
    <location>
        <begin position="363"/>
        <end position="390"/>
    </location>
</feature>
<dbReference type="InterPro" id="IPR025857">
    <property type="entry name" value="MacB_PCD"/>
</dbReference>
<evidence type="ECO:0000256" key="2">
    <source>
        <dbReference type="ARBA" id="ARBA00005236"/>
    </source>
</evidence>
<evidence type="ECO:0000313" key="11">
    <source>
        <dbReference type="EMBL" id="EGV52146.1"/>
    </source>
</evidence>
<keyword evidence="11" id="KW-0449">Lipoprotein</keyword>
<name>G2DB38_9GAMM</name>
<dbReference type="PANTHER" id="PTHR30489">
    <property type="entry name" value="LIPOPROTEIN-RELEASING SYSTEM TRANSMEMBRANE PROTEIN LOLE"/>
    <property type="match status" value="1"/>
</dbReference>
<evidence type="ECO:0000256" key="5">
    <source>
        <dbReference type="ARBA" id="ARBA00022692"/>
    </source>
</evidence>
<feature type="transmembrane region" description="Helical" evidence="8">
    <location>
        <begin position="318"/>
        <end position="342"/>
    </location>
</feature>
<evidence type="ECO:0000256" key="6">
    <source>
        <dbReference type="ARBA" id="ARBA00022989"/>
    </source>
</evidence>
<feature type="domain" description="ABC3 transporter permease C-terminal" evidence="9">
    <location>
        <begin position="321"/>
        <end position="454"/>
    </location>
</feature>
<dbReference type="Proteomes" id="UP000004491">
    <property type="component" value="Unassembled WGS sequence"/>
</dbReference>
<proteinExistence type="inferred from homology"/>
<evidence type="ECO:0000259" key="9">
    <source>
        <dbReference type="Pfam" id="PF02687"/>
    </source>
</evidence>
<reference evidence="11" key="1">
    <citation type="journal article" date="2011" name="ISME J.">
        <title>The endosymbionts of the deep-sea tubeworms Riftia pachyptila and Tevnia jerichonana share an identical physiology as revealed by proteogenomic analyses.</title>
        <authorList>
            <person name="Gardebrecht A."/>
            <person name="Markert S."/>
            <person name="Felbeck H."/>
            <person name="Thuermer A."/>
            <person name="Albrecht D."/>
            <person name="Wollherr A."/>
            <person name="Kabisch J."/>
            <person name="Lehmann R."/>
            <person name="Daniel R."/>
            <person name="Liesegang H."/>
            <person name="Hecker M."/>
            <person name="Sievert S.M."/>
            <person name="Schweder T."/>
        </authorList>
    </citation>
    <scope>NUCLEOTIDE SEQUENCE [LARGE SCALE GENOMIC DNA]</scope>
</reference>
<dbReference type="Pfam" id="PF02687">
    <property type="entry name" value="FtsX"/>
    <property type="match status" value="1"/>
</dbReference>
<keyword evidence="7 8" id="KW-0472">Membrane</keyword>
<organism evidence="11 12">
    <name type="scientific">endosymbiont of Riftia pachyptila</name>
    <name type="common">vent Ph05</name>
    <dbReference type="NCBI Taxonomy" id="1048808"/>
    <lineage>
        <taxon>Bacteria</taxon>
        <taxon>Pseudomonadati</taxon>
        <taxon>Pseudomonadota</taxon>
        <taxon>Gammaproteobacteria</taxon>
        <taxon>sulfur-oxidizing symbionts</taxon>
    </lineage>
</organism>
<keyword evidence="6 8" id="KW-1133">Transmembrane helix</keyword>
<accession>G2DB38</accession>
<dbReference type="InterPro" id="IPR011925">
    <property type="entry name" value="LolCE_TM"/>
</dbReference>
<comment type="subcellular location">
    <subcellularLocation>
        <location evidence="1">Cell membrane</location>
        <topology evidence="1">Multi-pass membrane protein</topology>
    </subcellularLocation>
</comment>
<comment type="similarity">
    <text evidence="2">Belongs to the ABC-4 integral membrane protein family. LolC/E subfamily.</text>
</comment>
<evidence type="ECO:0000259" key="10">
    <source>
        <dbReference type="Pfam" id="PF12704"/>
    </source>
</evidence>
<gene>
    <name evidence="11" type="primary">lolC</name>
    <name evidence="11" type="ORF">Rifp1Sym_ao00120</name>
</gene>
<protein>
    <submittedName>
        <fullName evidence="11">Lipoprotein-releasing system transmembrane protein lolC</fullName>
    </submittedName>
</protein>
<dbReference type="NCBIfam" id="TIGR02212">
    <property type="entry name" value="lolCE"/>
    <property type="match status" value="1"/>
</dbReference>
<evidence type="ECO:0000256" key="1">
    <source>
        <dbReference type="ARBA" id="ARBA00004651"/>
    </source>
</evidence>
<dbReference type="PATRIC" id="fig|1048808.3.peg.792"/>
<evidence type="ECO:0000256" key="3">
    <source>
        <dbReference type="ARBA" id="ARBA00022448"/>
    </source>
</evidence>
<feature type="transmembrane region" description="Helical" evidence="8">
    <location>
        <begin position="68"/>
        <end position="94"/>
    </location>
</feature>
<feature type="transmembrane region" description="Helical" evidence="8">
    <location>
        <begin position="427"/>
        <end position="447"/>
    </location>
</feature>
<keyword evidence="5 8" id="KW-0812">Transmembrane</keyword>
<dbReference type="PANTHER" id="PTHR30489:SF0">
    <property type="entry name" value="LIPOPROTEIN-RELEASING SYSTEM TRANSMEMBRANE PROTEIN LOLE"/>
    <property type="match status" value="1"/>
</dbReference>
<sequence>MASSSGIQNFINDSSRGRLLKGNIAPLPNYRKFGIFCSRIWFNALAMYKPFELFIGLRYTRAKRRNHFISFISLISTLGIMLGVVALIVVLSVMNGFHKEVRERILGMASHATISAVKGGLSDWRDVMAQAGKNPHVIGRAPYVEGQGMFINGQKVSGAILRGIDPAEEGKVSVVVEAMKVGSVTDLQPGGYGVILGQELAYLLGVGMGDKVTLVTPQINVTPAGIMPRLKRFKVTGIFEVGMGDYDRGVALLHIQDAAKLMRLGGDVTGVRLKLDDLYKAPEVSRQLALKMGGYYRISDWTMQHRNFFSALQIEKRMMWIILSLIVAVAAFNIVSTMVMVVTDKQSDIAILRTLGASPRSIMGIFVIQGATIGVVGNLLGMLGGVALAYNVDGIVKWIEQLFSIHFLDPNIYYISELPSDPHLSDILSIGGFAFLITLGATLYPALKASRTQPAEALRYE</sequence>
<evidence type="ECO:0000256" key="7">
    <source>
        <dbReference type="ARBA" id="ARBA00023136"/>
    </source>
</evidence>
<dbReference type="InterPro" id="IPR051447">
    <property type="entry name" value="Lipoprotein-release_system"/>
</dbReference>